<evidence type="ECO:0000313" key="10">
    <source>
        <dbReference type="Proteomes" id="UP000264141"/>
    </source>
</evidence>
<gene>
    <name evidence="9" type="primary">lepB</name>
    <name evidence="9" type="ORF">DEQ80_10090</name>
</gene>
<evidence type="ECO:0000256" key="2">
    <source>
        <dbReference type="ARBA" id="ARBA00004401"/>
    </source>
</evidence>
<dbReference type="Gene3D" id="2.10.109.10">
    <property type="entry name" value="Umud Fragment, subunit A"/>
    <property type="match status" value="1"/>
</dbReference>
<dbReference type="GO" id="GO:0009003">
    <property type="term" value="F:signal peptidase activity"/>
    <property type="evidence" value="ECO:0007669"/>
    <property type="project" value="UniProtKB-EC"/>
</dbReference>
<evidence type="ECO:0000256" key="1">
    <source>
        <dbReference type="ARBA" id="ARBA00000677"/>
    </source>
</evidence>
<comment type="similarity">
    <text evidence="3 7">Belongs to the peptidase S26 family.</text>
</comment>
<dbReference type="Proteomes" id="UP000264141">
    <property type="component" value="Unassembled WGS sequence"/>
</dbReference>
<feature type="active site" evidence="6">
    <location>
        <position position="101"/>
    </location>
</feature>
<dbReference type="InterPro" id="IPR019533">
    <property type="entry name" value="Peptidase_S26"/>
</dbReference>
<feature type="domain" description="Peptidase S26" evidence="8">
    <location>
        <begin position="29"/>
        <end position="180"/>
    </location>
</feature>
<keyword evidence="5 7" id="KW-0378">Hydrolase</keyword>
<dbReference type="InterPro" id="IPR036286">
    <property type="entry name" value="LexA/Signal_pep-like_sf"/>
</dbReference>
<evidence type="ECO:0000256" key="7">
    <source>
        <dbReference type="RuleBase" id="RU362042"/>
    </source>
</evidence>
<proteinExistence type="inferred from homology"/>
<dbReference type="PROSITE" id="PS00761">
    <property type="entry name" value="SPASE_I_3"/>
    <property type="match status" value="1"/>
</dbReference>
<evidence type="ECO:0000256" key="6">
    <source>
        <dbReference type="PIRSR" id="PIRSR600223-1"/>
    </source>
</evidence>
<dbReference type="NCBIfam" id="TIGR02227">
    <property type="entry name" value="sigpep_I_bact"/>
    <property type="match status" value="1"/>
</dbReference>
<dbReference type="PRINTS" id="PR00727">
    <property type="entry name" value="LEADERPTASE"/>
</dbReference>
<name>A0A3D1JIZ2_9CHLR</name>
<comment type="caution">
    <text evidence="9">The sequence shown here is derived from an EMBL/GenBank/DDBJ whole genome shotgun (WGS) entry which is preliminary data.</text>
</comment>
<dbReference type="CDD" id="cd06530">
    <property type="entry name" value="S26_SPase_I"/>
    <property type="match status" value="1"/>
</dbReference>
<dbReference type="OrthoDB" id="9802919at2"/>
<organism evidence="9 10">
    <name type="scientific">Anaerolinea thermolimosa</name>
    <dbReference type="NCBI Taxonomy" id="229919"/>
    <lineage>
        <taxon>Bacteria</taxon>
        <taxon>Bacillati</taxon>
        <taxon>Chloroflexota</taxon>
        <taxon>Anaerolineae</taxon>
        <taxon>Anaerolineales</taxon>
        <taxon>Anaerolineaceae</taxon>
        <taxon>Anaerolinea</taxon>
    </lineage>
</organism>
<dbReference type="GO" id="GO:0005886">
    <property type="term" value="C:plasma membrane"/>
    <property type="evidence" value="ECO:0007669"/>
    <property type="project" value="UniProtKB-SubCell"/>
</dbReference>
<feature type="transmembrane region" description="Helical" evidence="7">
    <location>
        <begin position="24"/>
        <end position="49"/>
    </location>
</feature>
<comment type="subcellular location">
    <subcellularLocation>
        <location evidence="2">Cell membrane</location>
        <topology evidence="2">Single-pass type II membrane protein</topology>
    </subcellularLocation>
    <subcellularLocation>
        <location evidence="7">Membrane</location>
        <topology evidence="7">Single-pass type II membrane protein</topology>
    </subcellularLocation>
</comment>
<dbReference type="Pfam" id="PF10502">
    <property type="entry name" value="Peptidase_S26"/>
    <property type="match status" value="1"/>
</dbReference>
<keyword evidence="7" id="KW-0645">Protease</keyword>
<keyword evidence="7" id="KW-0472">Membrane</keyword>
<comment type="catalytic activity">
    <reaction evidence="1 7">
        <text>Cleavage of hydrophobic, N-terminal signal or leader sequences from secreted and periplasmic proteins.</text>
        <dbReference type="EC" id="3.4.21.89"/>
    </reaction>
</comment>
<dbReference type="EC" id="3.4.21.89" evidence="4 7"/>
<accession>A0A3D1JIZ2</accession>
<evidence type="ECO:0000259" key="8">
    <source>
        <dbReference type="Pfam" id="PF10502"/>
    </source>
</evidence>
<evidence type="ECO:0000256" key="5">
    <source>
        <dbReference type="ARBA" id="ARBA00022801"/>
    </source>
</evidence>
<dbReference type="RefSeq" id="WP_062189010.1">
    <property type="nucleotide sequence ID" value="NZ_DF967965.1"/>
</dbReference>
<evidence type="ECO:0000256" key="4">
    <source>
        <dbReference type="ARBA" id="ARBA00013208"/>
    </source>
</evidence>
<dbReference type="InterPro" id="IPR019757">
    <property type="entry name" value="Pept_S26A_signal_pept_1_Lys-AS"/>
</dbReference>
<protein>
    <recommendedName>
        <fullName evidence="4 7">Signal peptidase I</fullName>
        <ecNumber evidence="4 7">3.4.21.89</ecNumber>
    </recommendedName>
</protein>
<keyword evidence="7" id="KW-1133">Transmembrane helix</keyword>
<dbReference type="InterPro" id="IPR019758">
    <property type="entry name" value="Pept_S26A_signal_pept_1_CS"/>
</dbReference>
<dbReference type="PANTHER" id="PTHR43390">
    <property type="entry name" value="SIGNAL PEPTIDASE I"/>
    <property type="match status" value="1"/>
</dbReference>
<dbReference type="PANTHER" id="PTHR43390:SF1">
    <property type="entry name" value="CHLOROPLAST PROCESSING PEPTIDASE"/>
    <property type="match status" value="1"/>
</dbReference>
<keyword evidence="7" id="KW-0812">Transmembrane</keyword>
<dbReference type="SUPFAM" id="SSF51306">
    <property type="entry name" value="LexA/Signal peptidase"/>
    <property type="match status" value="1"/>
</dbReference>
<dbReference type="AlphaFoldDB" id="A0A3D1JIZ2"/>
<dbReference type="EMBL" id="DPBP01000041">
    <property type="protein sequence ID" value="HCE18197.1"/>
    <property type="molecule type" value="Genomic_DNA"/>
</dbReference>
<dbReference type="GO" id="GO:0006465">
    <property type="term" value="P:signal peptide processing"/>
    <property type="evidence" value="ECO:0007669"/>
    <property type="project" value="InterPro"/>
</dbReference>
<reference evidence="9 10" key="1">
    <citation type="journal article" date="2018" name="Nat. Biotechnol.">
        <title>A standardized bacterial taxonomy based on genome phylogeny substantially revises the tree of life.</title>
        <authorList>
            <person name="Parks D.H."/>
            <person name="Chuvochina M."/>
            <person name="Waite D.W."/>
            <person name="Rinke C."/>
            <person name="Skarshewski A."/>
            <person name="Chaumeil P.A."/>
            <person name="Hugenholtz P."/>
        </authorList>
    </citation>
    <scope>NUCLEOTIDE SEQUENCE [LARGE SCALE GENOMIC DNA]</scope>
    <source>
        <strain evidence="9">UBA8781</strain>
    </source>
</reference>
<dbReference type="GO" id="GO:0004252">
    <property type="term" value="F:serine-type endopeptidase activity"/>
    <property type="evidence" value="ECO:0007669"/>
    <property type="project" value="InterPro"/>
</dbReference>
<evidence type="ECO:0000256" key="3">
    <source>
        <dbReference type="ARBA" id="ARBA00009370"/>
    </source>
</evidence>
<dbReference type="PROSITE" id="PS00760">
    <property type="entry name" value="SPASE_I_2"/>
    <property type="match status" value="1"/>
</dbReference>
<dbReference type="InterPro" id="IPR000223">
    <property type="entry name" value="Pept_S26A_signal_pept_1"/>
</dbReference>
<dbReference type="STRING" id="229919.GCA_001050195_00272"/>
<evidence type="ECO:0000313" key="9">
    <source>
        <dbReference type="EMBL" id="HCE18197.1"/>
    </source>
</evidence>
<feature type="active site" evidence="6">
    <location>
        <position position="58"/>
    </location>
</feature>
<sequence length="198" mass="22606">MESFRSEPLPNEEPTRPAPRRNPVISFLLETIQTILMALVLYFLIDLVLGRVRVENISMEPTVRPGQFILVNKLAYRLGEFKRGDVIIFHYPRDPHEDYIKRVVGLPGETVTIRDGRVYINGQPLDEPYISAPPQYTGEWVVPEDQVFVLGDNRNQSSDSHSWGFVPRNLVVGRALVVYWPLNDIKILNQTPVVNAAN</sequence>